<sequence length="184" mass="20571">MYTNNKLRAGGIFPPLTVTGRDGEELTLGVPRGHLEWQMVVVYRGRHCPLCTKYLNALEGHLADLAGIGVDVIAVSADSKDQLEEHMTRLEISFPIAYGLTEGNMKTLGVYISEPRSEQETDHRFAEPGLFVVNQDGRLHVTDISNNPFVRPELSQLVSGLAWIRDPENHYPIRGTFWDAPDDT</sequence>
<dbReference type="Proteomes" id="UP000184268">
    <property type="component" value="Unassembled WGS sequence"/>
</dbReference>
<dbReference type="STRING" id="299255.SAMN02745129_0753"/>
<protein>
    <submittedName>
        <fullName evidence="2">Peroxiredoxin</fullName>
    </submittedName>
</protein>
<accession>A0A1M5MRU3</accession>
<dbReference type="AlphaFoldDB" id="A0A1M5MRU3"/>
<dbReference type="GO" id="GO:0016491">
    <property type="term" value="F:oxidoreductase activity"/>
    <property type="evidence" value="ECO:0007669"/>
    <property type="project" value="InterPro"/>
</dbReference>
<dbReference type="PROSITE" id="PS51352">
    <property type="entry name" value="THIOREDOXIN_2"/>
    <property type="match status" value="1"/>
</dbReference>
<dbReference type="Pfam" id="PF00578">
    <property type="entry name" value="AhpC-TSA"/>
    <property type="match status" value="1"/>
</dbReference>
<name>A0A1M5MRU3_9GAMM</name>
<evidence type="ECO:0000313" key="3">
    <source>
        <dbReference type="Proteomes" id="UP000184268"/>
    </source>
</evidence>
<dbReference type="InterPro" id="IPR013766">
    <property type="entry name" value="Thioredoxin_domain"/>
</dbReference>
<proteinExistence type="predicted"/>
<gene>
    <name evidence="2" type="ORF">SAMN02745129_0753</name>
</gene>
<dbReference type="SUPFAM" id="SSF52833">
    <property type="entry name" value="Thioredoxin-like"/>
    <property type="match status" value="1"/>
</dbReference>
<dbReference type="RefSeq" id="WP_067654151.1">
    <property type="nucleotide sequence ID" value="NZ_FQXG01000001.1"/>
</dbReference>
<keyword evidence="3" id="KW-1185">Reference proteome</keyword>
<dbReference type="InterPro" id="IPR036249">
    <property type="entry name" value="Thioredoxin-like_sf"/>
</dbReference>
<evidence type="ECO:0000259" key="1">
    <source>
        <dbReference type="PROSITE" id="PS51352"/>
    </source>
</evidence>
<feature type="domain" description="Thioredoxin" evidence="1">
    <location>
        <begin position="7"/>
        <end position="163"/>
    </location>
</feature>
<dbReference type="Gene3D" id="3.40.30.10">
    <property type="entry name" value="Glutaredoxin"/>
    <property type="match status" value="1"/>
</dbReference>
<dbReference type="CDD" id="cd02970">
    <property type="entry name" value="PRX_like2"/>
    <property type="match status" value="1"/>
</dbReference>
<evidence type="ECO:0000313" key="2">
    <source>
        <dbReference type="EMBL" id="SHG80011.1"/>
    </source>
</evidence>
<dbReference type="InterPro" id="IPR000866">
    <property type="entry name" value="AhpC/TSA"/>
</dbReference>
<organism evidence="2 3">
    <name type="scientific">Ferrimonas marina</name>
    <dbReference type="NCBI Taxonomy" id="299255"/>
    <lineage>
        <taxon>Bacteria</taxon>
        <taxon>Pseudomonadati</taxon>
        <taxon>Pseudomonadota</taxon>
        <taxon>Gammaproteobacteria</taxon>
        <taxon>Alteromonadales</taxon>
        <taxon>Ferrimonadaceae</taxon>
        <taxon>Ferrimonas</taxon>
    </lineage>
</organism>
<dbReference type="GO" id="GO:0016209">
    <property type="term" value="F:antioxidant activity"/>
    <property type="evidence" value="ECO:0007669"/>
    <property type="project" value="InterPro"/>
</dbReference>
<dbReference type="EMBL" id="FQXG01000001">
    <property type="protein sequence ID" value="SHG80011.1"/>
    <property type="molecule type" value="Genomic_DNA"/>
</dbReference>
<dbReference type="OrthoDB" id="9809746at2"/>
<reference evidence="2 3" key="1">
    <citation type="submission" date="2016-11" db="EMBL/GenBank/DDBJ databases">
        <authorList>
            <person name="Jaros S."/>
            <person name="Januszkiewicz K."/>
            <person name="Wedrychowicz H."/>
        </authorList>
    </citation>
    <scope>NUCLEOTIDE SEQUENCE [LARGE SCALE GENOMIC DNA]</scope>
    <source>
        <strain evidence="2 3">DSM 16917</strain>
    </source>
</reference>